<dbReference type="InterPro" id="IPR013701">
    <property type="entry name" value="Lhr-like_DEAD/DEAH_assoc"/>
</dbReference>
<dbReference type="PROSITE" id="PS51194">
    <property type="entry name" value="HELICASE_CTER"/>
    <property type="match status" value="1"/>
</dbReference>
<dbReference type="InterPro" id="IPR014001">
    <property type="entry name" value="Helicase_ATP-bd"/>
</dbReference>
<dbReference type="Pfam" id="PF08494">
    <property type="entry name" value="DEAD_assoc"/>
    <property type="match status" value="1"/>
</dbReference>
<dbReference type="GO" id="GO:0016887">
    <property type="term" value="F:ATP hydrolysis activity"/>
    <property type="evidence" value="ECO:0007669"/>
    <property type="project" value="TreeGrafter"/>
</dbReference>
<evidence type="ECO:0000313" key="13">
    <source>
        <dbReference type="Proteomes" id="UP000444980"/>
    </source>
</evidence>
<dbReference type="Pfam" id="PF19306">
    <property type="entry name" value="WHD_Lhr"/>
    <property type="match status" value="1"/>
</dbReference>
<dbReference type="InterPro" id="IPR027417">
    <property type="entry name" value="P-loop_NTPase"/>
</dbReference>
<feature type="compositionally biased region" description="Basic residues" evidence="9">
    <location>
        <begin position="1281"/>
        <end position="1291"/>
    </location>
</feature>
<dbReference type="GO" id="GO:0003677">
    <property type="term" value="F:DNA binding"/>
    <property type="evidence" value="ECO:0007669"/>
    <property type="project" value="UniProtKB-KW"/>
</dbReference>
<feature type="domain" description="Helicase C-terminal" evidence="11">
    <location>
        <begin position="272"/>
        <end position="458"/>
    </location>
</feature>
<evidence type="ECO:0000313" key="12">
    <source>
        <dbReference type="EMBL" id="GED97335.1"/>
    </source>
</evidence>
<dbReference type="Gene3D" id="3.40.50.300">
    <property type="entry name" value="P-loop containing nucleotide triphosphate hydrolases"/>
    <property type="match status" value="2"/>
</dbReference>
<keyword evidence="4 12" id="KW-0347">Helicase</keyword>
<keyword evidence="3" id="KW-0378">Hydrolase</keyword>
<keyword evidence="13" id="KW-1185">Reference proteome</keyword>
<dbReference type="GO" id="GO:0005524">
    <property type="term" value="F:ATP binding"/>
    <property type="evidence" value="ECO:0007669"/>
    <property type="project" value="UniProtKB-KW"/>
</dbReference>
<dbReference type="InterPro" id="IPR045628">
    <property type="entry name" value="Lhr_WH_dom"/>
</dbReference>
<feature type="domain" description="Helicase ATP-binding" evidence="10">
    <location>
        <begin position="33"/>
        <end position="224"/>
    </location>
</feature>
<feature type="region of interest" description="Disordered" evidence="9">
    <location>
        <begin position="1272"/>
        <end position="1291"/>
    </location>
</feature>
<dbReference type="CDD" id="cd17922">
    <property type="entry name" value="DEXHc_LHR-like"/>
    <property type="match status" value="1"/>
</dbReference>
<keyword evidence="5" id="KW-0067">ATP-binding</keyword>
<dbReference type="PANTHER" id="PTHR47962:SF5">
    <property type="entry name" value="ATP-DEPENDENT HELICASE LHR-RELATED"/>
    <property type="match status" value="1"/>
</dbReference>
<evidence type="ECO:0000256" key="2">
    <source>
        <dbReference type="ARBA" id="ARBA00022763"/>
    </source>
</evidence>
<keyword evidence="1" id="KW-0547">Nucleotide-binding</keyword>
<dbReference type="InterPro" id="IPR055368">
    <property type="entry name" value="WH3_Lhr"/>
</dbReference>
<evidence type="ECO:0000256" key="9">
    <source>
        <dbReference type="SAM" id="MobiDB-lite"/>
    </source>
</evidence>
<evidence type="ECO:0000256" key="1">
    <source>
        <dbReference type="ARBA" id="ARBA00022741"/>
    </source>
</evidence>
<evidence type="ECO:0000256" key="4">
    <source>
        <dbReference type="ARBA" id="ARBA00022806"/>
    </source>
</evidence>
<organism evidence="12 13">
    <name type="scientific">Gordonia crocea</name>
    <dbReference type="NCBI Taxonomy" id="589162"/>
    <lineage>
        <taxon>Bacteria</taxon>
        <taxon>Bacillati</taxon>
        <taxon>Actinomycetota</taxon>
        <taxon>Actinomycetes</taxon>
        <taxon>Mycobacteriales</taxon>
        <taxon>Gordoniaceae</taxon>
        <taxon>Gordonia</taxon>
    </lineage>
</organism>
<gene>
    <name evidence="12" type="ORF">nbrc107697_13740</name>
</gene>
<dbReference type="GO" id="GO:0004386">
    <property type="term" value="F:helicase activity"/>
    <property type="evidence" value="ECO:0007669"/>
    <property type="project" value="UniProtKB-KW"/>
</dbReference>
<dbReference type="PANTHER" id="PTHR47962">
    <property type="entry name" value="ATP-DEPENDENT HELICASE LHR-RELATED-RELATED"/>
    <property type="match status" value="1"/>
</dbReference>
<reference evidence="13" key="1">
    <citation type="submission" date="2019-06" db="EMBL/GenBank/DDBJ databases">
        <title>Gordonia isolated from sludge of a wastewater treatment plant.</title>
        <authorList>
            <person name="Tamura T."/>
            <person name="Aoyama K."/>
            <person name="Kang Y."/>
            <person name="Saito S."/>
            <person name="Akiyama N."/>
            <person name="Yazawa K."/>
            <person name="Gonoi T."/>
            <person name="Mikami Y."/>
        </authorList>
    </citation>
    <scope>NUCLEOTIDE SEQUENCE [LARGE SCALE GENOMIC DNA]</scope>
    <source>
        <strain evidence="13">NBRC 107697</strain>
    </source>
</reference>
<keyword evidence="6" id="KW-0238">DNA-binding</keyword>
<dbReference type="Pfam" id="PF00270">
    <property type="entry name" value="DEAD"/>
    <property type="match status" value="1"/>
</dbReference>
<dbReference type="InterPro" id="IPR055367">
    <property type="entry name" value="WH4_Lhr"/>
</dbReference>
<evidence type="ECO:0000256" key="3">
    <source>
        <dbReference type="ARBA" id="ARBA00022801"/>
    </source>
</evidence>
<evidence type="ECO:0000256" key="7">
    <source>
        <dbReference type="ARBA" id="ARBA00023204"/>
    </source>
</evidence>
<dbReference type="PROSITE" id="PS51192">
    <property type="entry name" value="HELICASE_ATP_BIND_1"/>
    <property type="match status" value="1"/>
</dbReference>
<keyword evidence="7" id="KW-0234">DNA repair</keyword>
<evidence type="ECO:0000256" key="6">
    <source>
        <dbReference type="ARBA" id="ARBA00023125"/>
    </source>
</evidence>
<sequence>MPATDALARFSTPTRDWFAGAFEAPTPAQAGAWDSIADGNHTLVIAPTGSGKTLSAFLWAIDRLATTERGTPRRTKVVYLSPLKALAVDVERNLRAPLAGIAATATAAGVAPPEITVGIRSGDTPAAARRQLVRNPPDILITTPESLYLMLTSSARETLADVETVIVDEVHAVAGTKRGTHLALSLERLDSLLDSPAQRIGLSATVRPPEAVASFLGGAAPCRIVAPPAAKTFELQIAVPVEDMANIGPGDDADPLPGDDAFSPTAGSIWPAIERSMAEAILANRSTIVFANSRRLAERLTAALNELYARQLGFTADEQRNDHNPGGMPSALSTADTPAIPLDAPVLARAHHGSVSKEQRAQIEDDLKTGRLRCVVATSSLELGIDMGAVDLVIQVESPPSVASGLQRVGRAGHQVGEISRGVLYPKHRTDLIHTTVAASRMRDGLIEELRIPANPLDVLAQQTIAAAAVDDLDVDEWYATVRRAAPYRDLGRDVFEATLDLVAGRFPSDEFAELRPRVTWDRAAGTLTGRRGALRLAVTSGGTIPDRGLFGVFLVGDEEGPRRVGELDEEMVYESRVGDVFALGASSWRIAEITHDRVLVTPAPGQPGRLPFWIGDAVGRPAELGAAIGEFTGRVANAASAEEALAELTAADDTLQLTDFARTNLTALLAEQREATGAVPTDRTLVVERFRDELGDWRVVLHSPYGLRVHAPWASAIGNRLKAELGLDGAVSAADDGIVVRLPDTDDAPPGPEVFLIDPDDIEPMVTDALGDSPLFAARFRECAARALLLPRRDPGRRSPLWQQRQRSAQLLGVAARYPDFPIVLEAVRECLQDVYDLPALHDLLTRIARRQVRLTAVETPSASPFAAALLFDYIGAFMYADDIPVAERRAAALSLDTALLAQLLGRLDLRELLDDEVIADVVRRLQRLDPARQARDAQDVGDLLRWLGPLTDDEIAQRYRSTEPLDAVLAELRGQVVAITLRGRSCRAAVEDAARLRDGLGVALPPGIPAAFTEPVDDPLGDLVSRYARTHGPFTAGAAADRLGLPVAVVADVLTRLATARRVVEGEFVPADTLPVPDSVQWCHPDVLGQIRRGSLAATRSAIAPVDHASFTRFLLDWQHVTGSRHPRGADGVATVLDQLAGVPIPASAWESLVLPARVDGYVPAMLDELLSSGEFVWSGHGAIGAADGWIAFHPADLAAATLAPPDEVEMSATITVIVDALGAGGALRLPELVAGLDAPGDVHDAVWALVWAGLVANDGFAPVRALLSGRGGPAKRSAPSHRSRRAPRLRGARLSGAYLAGATSPTPAVPAALSGRWLLLDRPDVDPTAATSATCEVLLERHGVVTKGAVHSEGVSGGFSRIYRALTVFEDSGKVRRGYYVDRLGGAQFAAPATVDVLRDHTPIPRDRAGGAVVLAATDPANPYGAALEWPAGAAGGHRPGRKAGALVVLVDGELACFVERGGKTVLTFARADEAAGPLADVVRSGRVERLSIDTVDGEPVVTTGFGRLLVDAGFATTPRGIRLRYGAHA</sequence>
<dbReference type="RefSeq" id="WP_161926673.1">
    <property type="nucleotide sequence ID" value="NZ_BJOU01000001.1"/>
</dbReference>
<dbReference type="Pfam" id="PF23235">
    <property type="entry name" value="WHD_3rd_Lhr"/>
    <property type="match status" value="1"/>
</dbReference>
<dbReference type="SUPFAM" id="SSF52540">
    <property type="entry name" value="P-loop containing nucleoside triphosphate hydrolases"/>
    <property type="match status" value="1"/>
</dbReference>
<evidence type="ECO:0000256" key="5">
    <source>
        <dbReference type="ARBA" id="ARBA00022840"/>
    </source>
</evidence>
<evidence type="ECO:0000256" key="8">
    <source>
        <dbReference type="ARBA" id="ARBA00023235"/>
    </source>
</evidence>
<dbReference type="CDD" id="cd18796">
    <property type="entry name" value="SF2_C_LHR"/>
    <property type="match status" value="1"/>
</dbReference>
<dbReference type="GO" id="GO:0006281">
    <property type="term" value="P:DNA repair"/>
    <property type="evidence" value="ECO:0007669"/>
    <property type="project" value="UniProtKB-KW"/>
</dbReference>
<proteinExistence type="predicted"/>
<dbReference type="Proteomes" id="UP000444980">
    <property type="component" value="Unassembled WGS sequence"/>
</dbReference>
<dbReference type="OrthoDB" id="9815222at2"/>
<accession>A0A7I9UW11</accession>
<evidence type="ECO:0000259" key="10">
    <source>
        <dbReference type="PROSITE" id="PS51192"/>
    </source>
</evidence>
<dbReference type="InterPro" id="IPR052511">
    <property type="entry name" value="ATP-dep_Helicase"/>
</dbReference>
<dbReference type="InterPro" id="IPR001650">
    <property type="entry name" value="Helicase_C-like"/>
</dbReference>
<keyword evidence="8" id="KW-0413">Isomerase</keyword>
<comment type="caution">
    <text evidence="12">The sequence shown here is derived from an EMBL/GenBank/DDBJ whole genome shotgun (WGS) entry which is preliminary data.</text>
</comment>
<name>A0A7I9UW11_9ACTN</name>
<dbReference type="Pfam" id="PF23236">
    <property type="entry name" value="WHD_2nd_Lhr"/>
    <property type="match status" value="1"/>
</dbReference>
<dbReference type="SMART" id="SM00490">
    <property type="entry name" value="HELICc"/>
    <property type="match status" value="1"/>
</dbReference>
<protein>
    <submittedName>
        <fullName evidence="12">DEAD/DEAH box helicase</fullName>
    </submittedName>
</protein>
<dbReference type="InterPro" id="IPR011545">
    <property type="entry name" value="DEAD/DEAH_box_helicase_dom"/>
</dbReference>
<dbReference type="Pfam" id="PF23234">
    <property type="entry name" value="WHD_4th_Lhr"/>
    <property type="match status" value="1"/>
</dbReference>
<dbReference type="NCBIfam" id="NF007284">
    <property type="entry name" value="PRK09751.1"/>
    <property type="match status" value="1"/>
</dbReference>
<evidence type="ECO:0000259" key="11">
    <source>
        <dbReference type="PROSITE" id="PS51194"/>
    </source>
</evidence>
<dbReference type="Pfam" id="PF00271">
    <property type="entry name" value="Helicase_C"/>
    <property type="match status" value="1"/>
</dbReference>
<dbReference type="EMBL" id="BJOU01000001">
    <property type="protein sequence ID" value="GED97335.1"/>
    <property type="molecule type" value="Genomic_DNA"/>
</dbReference>
<keyword evidence="2" id="KW-0227">DNA damage</keyword>
<dbReference type="SMART" id="SM00487">
    <property type="entry name" value="DEXDc"/>
    <property type="match status" value="1"/>
</dbReference>
<dbReference type="InterPro" id="IPR055369">
    <property type="entry name" value="WH2_Lhr"/>
</dbReference>